<organism evidence="1 2">
    <name type="scientific">Meloidogyne enterolobii</name>
    <name type="common">Root-knot nematode worm</name>
    <name type="synonym">Meloidogyne mayaguensis</name>
    <dbReference type="NCBI Taxonomy" id="390850"/>
    <lineage>
        <taxon>Eukaryota</taxon>
        <taxon>Metazoa</taxon>
        <taxon>Ecdysozoa</taxon>
        <taxon>Nematoda</taxon>
        <taxon>Chromadorea</taxon>
        <taxon>Rhabditida</taxon>
        <taxon>Tylenchina</taxon>
        <taxon>Tylenchomorpha</taxon>
        <taxon>Tylenchoidea</taxon>
        <taxon>Meloidogynidae</taxon>
        <taxon>Meloidogyninae</taxon>
        <taxon>Meloidogyne</taxon>
    </lineage>
</organism>
<protein>
    <submittedName>
        <fullName evidence="1">Uncharacterized protein</fullName>
    </submittedName>
</protein>
<sequence length="59" mass="6809">MCASMCISLIPKILPYVFLNAMKILKNLFLLFIKIIYPNPQLKFTFRGGIFFSELPPTL</sequence>
<dbReference type="Proteomes" id="UP001497535">
    <property type="component" value="Unassembled WGS sequence"/>
</dbReference>
<comment type="caution">
    <text evidence="1">The sequence shown here is derived from an EMBL/GenBank/DDBJ whole genome shotgun (WGS) entry which is preliminary data.</text>
</comment>
<evidence type="ECO:0000313" key="1">
    <source>
        <dbReference type="EMBL" id="CAK5032728.1"/>
    </source>
</evidence>
<accession>A0ACB0Y599</accession>
<keyword evidence="2" id="KW-1185">Reference proteome</keyword>
<evidence type="ECO:0000313" key="2">
    <source>
        <dbReference type="Proteomes" id="UP001497535"/>
    </source>
</evidence>
<name>A0ACB0Y599_MELEN</name>
<reference evidence="1" key="1">
    <citation type="submission" date="2023-11" db="EMBL/GenBank/DDBJ databases">
        <authorList>
            <person name="Poullet M."/>
        </authorList>
    </citation>
    <scope>NUCLEOTIDE SEQUENCE</scope>
    <source>
        <strain evidence="1">E1834</strain>
    </source>
</reference>
<dbReference type="EMBL" id="CAVMJV010000006">
    <property type="protein sequence ID" value="CAK5032728.1"/>
    <property type="molecule type" value="Genomic_DNA"/>
</dbReference>
<gene>
    <name evidence="1" type="ORF">MENTE1834_LOCUS7931</name>
</gene>
<proteinExistence type="predicted"/>